<evidence type="ECO:0000256" key="1">
    <source>
        <dbReference type="ARBA" id="ARBA00004196"/>
    </source>
</evidence>
<dbReference type="InterPro" id="IPR025997">
    <property type="entry name" value="SBP_2_dom"/>
</dbReference>
<dbReference type="Pfam" id="PF13407">
    <property type="entry name" value="Peripla_BP_4"/>
    <property type="match status" value="1"/>
</dbReference>
<evidence type="ECO:0000256" key="3">
    <source>
        <dbReference type="ARBA" id="ARBA00022729"/>
    </source>
</evidence>
<dbReference type="RefSeq" id="WP_382391592.1">
    <property type="nucleotide sequence ID" value="NZ_JBHTCQ010000001.1"/>
</dbReference>
<evidence type="ECO:0000313" key="7">
    <source>
        <dbReference type="Proteomes" id="UP001596455"/>
    </source>
</evidence>
<evidence type="ECO:0000313" key="6">
    <source>
        <dbReference type="EMBL" id="MFC7404318.1"/>
    </source>
</evidence>
<dbReference type="PANTHER" id="PTHR46847">
    <property type="entry name" value="D-ALLOSE-BINDING PERIPLASMIC PROTEIN-RELATED"/>
    <property type="match status" value="1"/>
</dbReference>
<keyword evidence="7" id="KW-1185">Reference proteome</keyword>
<reference evidence="7" key="1">
    <citation type="journal article" date="2019" name="Int. J. Syst. Evol. Microbiol.">
        <title>The Global Catalogue of Microorganisms (GCM) 10K type strain sequencing project: providing services to taxonomists for standard genome sequencing and annotation.</title>
        <authorList>
            <consortium name="The Broad Institute Genomics Platform"/>
            <consortium name="The Broad Institute Genome Sequencing Center for Infectious Disease"/>
            <person name="Wu L."/>
            <person name="Ma J."/>
        </authorList>
    </citation>
    <scope>NUCLEOTIDE SEQUENCE [LARGE SCALE GENOMIC DNA]</scope>
    <source>
        <strain evidence="7">JCM 1490</strain>
    </source>
</reference>
<dbReference type="PROSITE" id="PS51257">
    <property type="entry name" value="PROKAR_LIPOPROTEIN"/>
    <property type="match status" value="1"/>
</dbReference>
<protein>
    <submittedName>
        <fullName evidence="6">ABC transporter substrate-binding protein</fullName>
    </submittedName>
</protein>
<dbReference type="PANTHER" id="PTHR46847:SF1">
    <property type="entry name" value="D-ALLOSE-BINDING PERIPLASMIC PROTEIN-RELATED"/>
    <property type="match status" value="1"/>
</dbReference>
<feature type="domain" description="Periplasmic binding protein" evidence="5">
    <location>
        <begin position="54"/>
        <end position="312"/>
    </location>
</feature>
<sequence>MRLIRRTAATAALASALLLVACSGETIEDPAAGGGDAGGGGGDGGGGDGGGMQIALVSKGFQHQFWQAVQTGAEEQAEEMGVEVTFEGPASETEIDAQLQMLRSAIDRQPDAIGYAALDPEACVPLYEQAEQAGIPIVEFDAPCNSEYSQNLAATDSIAAGALAAEHMAEIIGGEGKIGIVGHSQINSTGVERRDGFVNEIEENYPDIEIVDIQYGDGDHLRSADIAKTMISAHPDLAGLYGTNEGSAIGIVNAVQELGLPPGDITVVGFDSGAAQIGAIESGAMAGAITQDPMGIGRSVVEAAVAAANGEELEDFTDTGSYWYDAENLNDPEIQEMLYE</sequence>
<name>A0ABW2QA86_9MICO</name>
<accession>A0ABW2QA86</accession>
<gene>
    <name evidence="6" type="ORF">ACFQQL_04285</name>
</gene>
<keyword evidence="3 4" id="KW-0732">Signal</keyword>
<feature type="chain" id="PRO_5046007555" evidence="4">
    <location>
        <begin position="22"/>
        <end position="340"/>
    </location>
</feature>
<dbReference type="SUPFAM" id="SSF53822">
    <property type="entry name" value="Periplasmic binding protein-like I"/>
    <property type="match status" value="1"/>
</dbReference>
<dbReference type="Gene3D" id="3.40.50.2300">
    <property type="match status" value="2"/>
</dbReference>
<dbReference type="Proteomes" id="UP001596455">
    <property type="component" value="Unassembled WGS sequence"/>
</dbReference>
<evidence type="ECO:0000256" key="2">
    <source>
        <dbReference type="ARBA" id="ARBA00007639"/>
    </source>
</evidence>
<feature type="signal peptide" evidence="4">
    <location>
        <begin position="1"/>
        <end position="21"/>
    </location>
</feature>
<dbReference type="EMBL" id="JBHTCQ010000001">
    <property type="protein sequence ID" value="MFC7404318.1"/>
    <property type="molecule type" value="Genomic_DNA"/>
</dbReference>
<dbReference type="InterPro" id="IPR028082">
    <property type="entry name" value="Peripla_BP_I"/>
</dbReference>
<comment type="subcellular location">
    <subcellularLocation>
        <location evidence="1">Cell envelope</location>
    </subcellularLocation>
</comment>
<proteinExistence type="inferred from homology"/>
<dbReference type="CDD" id="cd20005">
    <property type="entry name" value="PBP1_ABC_sugar_binding-like"/>
    <property type="match status" value="1"/>
</dbReference>
<organism evidence="6 7">
    <name type="scientific">Georgenia alba</name>
    <dbReference type="NCBI Taxonomy" id="2233858"/>
    <lineage>
        <taxon>Bacteria</taxon>
        <taxon>Bacillati</taxon>
        <taxon>Actinomycetota</taxon>
        <taxon>Actinomycetes</taxon>
        <taxon>Micrococcales</taxon>
        <taxon>Bogoriellaceae</taxon>
        <taxon>Georgenia</taxon>
    </lineage>
</organism>
<comment type="similarity">
    <text evidence="2">Belongs to the bacterial solute-binding protein 2 family.</text>
</comment>
<evidence type="ECO:0000256" key="4">
    <source>
        <dbReference type="SAM" id="SignalP"/>
    </source>
</evidence>
<evidence type="ECO:0000259" key="5">
    <source>
        <dbReference type="Pfam" id="PF13407"/>
    </source>
</evidence>
<comment type="caution">
    <text evidence="6">The sequence shown here is derived from an EMBL/GenBank/DDBJ whole genome shotgun (WGS) entry which is preliminary data.</text>
</comment>